<dbReference type="EMBL" id="PSQG01000011">
    <property type="protein sequence ID" value="RCH43879.1"/>
    <property type="molecule type" value="Genomic_DNA"/>
</dbReference>
<proteinExistence type="predicted"/>
<sequence length="135" mass="15089">MNCRNMMQIPELTEVLKRKQGKTVWSSLYDGAILQTACSASKVNTGLNNYIHGGEFVVLTNPSVTDDSRKLVLEEKDRNAAEQLSSSILDAEHLSRERVMAQARYLNLAPLTMTDEQMKKGLEIFEASLKEALEA</sequence>
<accession>A0A367G1V5</accession>
<comment type="caution">
    <text evidence="1">The sequence shown here is derived from an EMBL/GenBank/DDBJ whole genome shotgun (WGS) entry which is preliminary data.</text>
</comment>
<dbReference type="RefSeq" id="WP_114002169.1">
    <property type="nucleotide sequence ID" value="NZ_PSQG01000011.1"/>
</dbReference>
<protein>
    <submittedName>
        <fullName evidence="1">Uncharacterized protein</fullName>
    </submittedName>
</protein>
<name>A0A367G1V5_9FIRM</name>
<dbReference type="AlphaFoldDB" id="A0A367G1V5"/>
<reference evidence="1 2" key="1">
    <citation type="submission" date="2018-02" db="EMBL/GenBank/DDBJ databases">
        <title>Complete genome sequencing of Faecalibacterium prausnitzii strains isolated from the human gut.</title>
        <authorList>
            <person name="Fitzgerald B.C."/>
            <person name="Shkoporov A.N."/>
            <person name="Ross P.R."/>
            <person name="Hill C."/>
        </authorList>
    </citation>
    <scope>NUCLEOTIDE SEQUENCE [LARGE SCALE GENOMIC DNA]</scope>
    <source>
        <strain evidence="1 2">APC942/31-1</strain>
    </source>
</reference>
<gene>
    <name evidence="1" type="ORF">C4886_09340</name>
</gene>
<organism evidence="1 2">
    <name type="scientific">Blautia obeum</name>
    <dbReference type="NCBI Taxonomy" id="40520"/>
    <lineage>
        <taxon>Bacteria</taxon>
        <taxon>Bacillati</taxon>
        <taxon>Bacillota</taxon>
        <taxon>Clostridia</taxon>
        <taxon>Lachnospirales</taxon>
        <taxon>Lachnospiraceae</taxon>
        <taxon>Blautia</taxon>
    </lineage>
</organism>
<evidence type="ECO:0000313" key="1">
    <source>
        <dbReference type="EMBL" id="RCH43879.1"/>
    </source>
</evidence>
<dbReference type="Proteomes" id="UP000253208">
    <property type="component" value="Unassembled WGS sequence"/>
</dbReference>
<evidence type="ECO:0000313" key="2">
    <source>
        <dbReference type="Proteomes" id="UP000253208"/>
    </source>
</evidence>